<gene>
    <name evidence="5" type="ORF">BJF95_01455</name>
</gene>
<sequence>MISSLIDPENAPLPLADFMQQATDAVALLKALSHENRLLILCILCKGEKTVGELEEMLHLQQAIVSQQLARLRADGLVSSRREGRQIYYSIANPLVQDVVALLYRMYCAPKVAQITP</sequence>
<organism evidence="5 6">
    <name type="scientific">Rhizobium oryziradicis</name>
    <dbReference type="NCBI Taxonomy" id="1867956"/>
    <lineage>
        <taxon>Bacteria</taxon>
        <taxon>Pseudomonadati</taxon>
        <taxon>Pseudomonadota</taxon>
        <taxon>Alphaproteobacteria</taxon>
        <taxon>Hyphomicrobiales</taxon>
        <taxon>Rhizobiaceae</taxon>
        <taxon>Rhizobium/Agrobacterium group</taxon>
        <taxon>Rhizobium</taxon>
    </lineage>
</organism>
<evidence type="ECO:0000313" key="5">
    <source>
        <dbReference type="EMBL" id="OLP42810.1"/>
    </source>
</evidence>
<dbReference type="PANTHER" id="PTHR43132">
    <property type="entry name" value="ARSENICAL RESISTANCE OPERON REPRESSOR ARSR-RELATED"/>
    <property type="match status" value="1"/>
</dbReference>
<dbReference type="OrthoDB" id="194599at2"/>
<dbReference type="NCBIfam" id="NF033788">
    <property type="entry name" value="HTH_metalloreg"/>
    <property type="match status" value="1"/>
</dbReference>
<accession>A0A1Q8ZLZ6</accession>
<dbReference type="Proteomes" id="UP000186894">
    <property type="component" value="Unassembled WGS sequence"/>
</dbReference>
<dbReference type="InterPro" id="IPR036388">
    <property type="entry name" value="WH-like_DNA-bd_sf"/>
</dbReference>
<dbReference type="PRINTS" id="PR00778">
    <property type="entry name" value="HTHARSR"/>
</dbReference>
<dbReference type="InterPro" id="IPR036390">
    <property type="entry name" value="WH_DNA-bd_sf"/>
</dbReference>
<dbReference type="Gene3D" id="1.10.10.10">
    <property type="entry name" value="Winged helix-like DNA-binding domain superfamily/Winged helix DNA-binding domain"/>
    <property type="match status" value="1"/>
</dbReference>
<dbReference type="STRING" id="1867956.BJF95_01455"/>
<evidence type="ECO:0000256" key="2">
    <source>
        <dbReference type="ARBA" id="ARBA00023125"/>
    </source>
</evidence>
<dbReference type="InterPro" id="IPR011991">
    <property type="entry name" value="ArsR-like_HTH"/>
</dbReference>
<dbReference type="InterPro" id="IPR051011">
    <property type="entry name" value="Metal_resp_trans_reg"/>
</dbReference>
<comment type="caution">
    <text evidence="5">The sequence shown here is derived from an EMBL/GenBank/DDBJ whole genome shotgun (WGS) entry which is preliminary data.</text>
</comment>
<feature type="domain" description="HTH arsR-type" evidence="4">
    <location>
        <begin position="15"/>
        <end position="111"/>
    </location>
</feature>
<dbReference type="Pfam" id="PF01022">
    <property type="entry name" value="HTH_5"/>
    <property type="match status" value="1"/>
</dbReference>
<dbReference type="EMBL" id="MKIM01000031">
    <property type="protein sequence ID" value="OLP42810.1"/>
    <property type="molecule type" value="Genomic_DNA"/>
</dbReference>
<dbReference type="InterPro" id="IPR001845">
    <property type="entry name" value="HTH_ArsR_DNA-bd_dom"/>
</dbReference>
<dbReference type="PANTHER" id="PTHR43132:SF2">
    <property type="entry name" value="ARSENICAL RESISTANCE OPERON REPRESSOR ARSR-RELATED"/>
    <property type="match status" value="1"/>
</dbReference>
<keyword evidence="3" id="KW-0804">Transcription</keyword>
<keyword evidence="6" id="KW-1185">Reference proteome</keyword>
<protein>
    <submittedName>
        <fullName evidence="5">ArsR family transcriptional regulator</fullName>
    </submittedName>
</protein>
<dbReference type="SUPFAM" id="SSF46785">
    <property type="entry name" value="Winged helix' DNA-binding domain"/>
    <property type="match status" value="1"/>
</dbReference>
<evidence type="ECO:0000256" key="1">
    <source>
        <dbReference type="ARBA" id="ARBA00023015"/>
    </source>
</evidence>
<evidence type="ECO:0000256" key="3">
    <source>
        <dbReference type="ARBA" id="ARBA00023163"/>
    </source>
</evidence>
<dbReference type="SMART" id="SM00418">
    <property type="entry name" value="HTH_ARSR"/>
    <property type="match status" value="1"/>
</dbReference>
<reference evidence="5 6" key="1">
    <citation type="submission" date="2016-09" db="EMBL/GenBank/DDBJ databases">
        <title>Rhizobium oryziradicis sp. nov., isolated from the root of rice.</title>
        <authorList>
            <person name="Zhao J."/>
            <person name="Zhang X."/>
        </authorList>
    </citation>
    <scope>NUCLEOTIDE SEQUENCE [LARGE SCALE GENOMIC DNA]</scope>
    <source>
        <strain evidence="5 6">N19</strain>
    </source>
</reference>
<evidence type="ECO:0000313" key="6">
    <source>
        <dbReference type="Proteomes" id="UP000186894"/>
    </source>
</evidence>
<dbReference type="RefSeq" id="WP_075641506.1">
    <property type="nucleotide sequence ID" value="NZ_MKIM01000031.1"/>
</dbReference>
<dbReference type="PROSITE" id="PS50987">
    <property type="entry name" value="HTH_ARSR_2"/>
    <property type="match status" value="1"/>
</dbReference>
<name>A0A1Q8ZLZ6_9HYPH</name>
<dbReference type="GO" id="GO:0003677">
    <property type="term" value="F:DNA binding"/>
    <property type="evidence" value="ECO:0007669"/>
    <property type="project" value="UniProtKB-KW"/>
</dbReference>
<evidence type="ECO:0000259" key="4">
    <source>
        <dbReference type="PROSITE" id="PS50987"/>
    </source>
</evidence>
<keyword evidence="2" id="KW-0238">DNA-binding</keyword>
<dbReference type="CDD" id="cd00090">
    <property type="entry name" value="HTH_ARSR"/>
    <property type="match status" value="1"/>
</dbReference>
<dbReference type="GO" id="GO:0003700">
    <property type="term" value="F:DNA-binding transcription factor activity"/>
    <property type="evidence" value="ECO:0007669"/>
    <property type="project" value="InterPro"/>
</dbReference>
<keyword evidence="1" id="KW-0805">Transcription regulation</keyword>
<proteinExistence type="predicted"/>
<dbReference type="AlphaFoldDB" id="A0A1Q8ZLZ6"/>